<dbReference type="EMBL" id="JAEACQ010000167">
    <property type="protein sequence ID" value="MBL7628032.1"/>
    <property type="molecule type" value="Genomic_DNA"/>
</dbReference>
<dbReference type="Proteomes" id="UP000604475">
    <property type="component" value="Unassembled WGS sequence"/>
</dbReference>
<evidence type="ECO:0000256" key="5">
    <source>
        <dbReference type="ARBA" id="ARBA00023004"/>
    </source>
</evidence>
<keyword evidence="6" id="KW-0411">Iron-sulfur</keyword>
<dbReference type="GO" id="GO:0046872">
    <property type="term" value="F:metal ion binding"/>
    <property type="evidence" value="ECO:0007669"/>
    <property type="project" value="UniProtKB-KW"/>
</dbReference>
<keyword evidence="5" id="KW-0408">Iron</keyword>
<evidence type="ECO:0000256" key="6">
    <source>
        <dbReference type="ARBA" id="ARBA00023014"/>
    </source>
</evidence>
<keyword evidence="7" id="KW-0003">3Fe-4S</keyword>
<keyword evidence="2" id="KW-0813">Transport</keyword>
<evidence type="ECO:0000256" key="7">
    <source>
        <dbReference type="ARBA" id="ARBA00023291"/>
    </source>
</evidence>
<organism evidence="8 9">
    <name type="scientific">Frankia nepalensis</name>
    <dbReference type="NCBI Taxonomy" id="1836974"/>
    <lineage>
        <taxon>Bacteria</taxon>
        <taxon>Bacillati</taxon>
        <taxon>Actinomycetota</taxon>
        <taxon>Actinomycetes</taxon>
        <taxon>Frankiales</taxon>
        <taxon>Frankiaceae</taxon>
        <taxon>Frankia</taxon>
    </lineage>
</organism>
<proteinExistence type="predicted"/>
<keyword evidence="3" id="KW-0479">Metal-binding</keyword>
<dbReference type="InterPro" id="IPR051269">
    <property type="entry name" value="Fe-S_cluster_ET"/>
</dbReference>
<comment type="cofactor">
    <cofactor evidence="1">
        <name>[3Fe-4S] cluster</name>
        <dbReference type="ChEBI" id="CHEBI:21137"/>
    </cofactor>
</comment>
<evidence type="ECO:0000313" key="9">
    <source>
        <dbReference type="Proteomes" id="UP000604475"/>
    </source>
</evidence>
<gene>
    <name evidence="8" type="ORF">I7412_12785</name>
</gene>
<evidence type="ECO:0000256" key="3">
    <source>
        <dbReference type="ARBA" id="ARBA00022723"/>
    </source>
</evidence>
<reference evidence="8" key="1">
    <citation type="submission" date="2020-12" db="EMBL/GenBank/DDBJ databases">
        <title>Genomic characterization of non-nitrogen-fixing Frankia strains.</title>
        <authorList>
            <person name="Carlos-Shanley C."/>
            <person name="Guerra T."/>
            <person name="Hahn D."/>
        </authorList>
    </citation>
    <scope>NUCLEOTIDE SEQUENCE</scope>
    <source>
        <strain evidence="8">CN6</strain>
    </source>
</reference>
<dbReference type="SUPFAM" id="SSF54862">
    <property type="entry name" value="4Fe-4S ferredoxins"/>
    <property type="match status" value="1"/>
</dbReference>
<dbReference type="RefSeq" id="WP_203007642.1">
    <property type="nucleotide sequence ID" value="NZ_JADWYU010000229.1"/>
</dbReference>
<evidence type="ECO:0000256" key="2">
    <source>
        <dbReference type="ARBA" id="ARBA00022448"/>
    </source>
</evidence>
<sequence length="62" mass="6464">MKVVVDGARCTGHAQCNVAAPEVFTLDDLGYALPGEIAVSHDTEPAARRGALACPERAITVE</sequence>
<evidence type="ECO:0000313" key="8">
    <source>
        <dbReference type="EMBL" id="MBL7628032.1"/>
    </source>
</evidence>
<protein>
    <submittedName>
        <fullName evidence="8">Ferredoxin</fullName>
    </submittedName>
</protein>
<comment type="caution">
    <text evidence="8">The sequence shown here is derived from an EMBL/GenBank/DDBJ whole genome shotgun (WGS) entry which is preliminary data.</text>
</comment>
<dbReference type="PANTHER" id="PTHR36923:SF3">
    <property type="entry name" value="FERREDOXIN"/>
    <property type="match status" value="1"/>
</dbReference>
<name>A0A937RDP1_9ACTN</name>
<dbReference type="Gene3D" id="3.30.70.20">
    <property type="match status" value="1"/>
</dbReference>
<keyword evidence="4" id="KW-0249">Electron transport</keyword>
<evidence type="ECO:0000256" key="4">
    <source>
        <dbReference type="ARBA" id="ARBA00022982"/>
    </source>
</evidence>
<dbReference type="AlphaFoldDB" id="A0A937RDP1"/>
<accession>A0A937RDP1</accession>
<evidence type="ECO:0000256" key="1">
    <source>
        <dbReference type="ARBA" id="ARBA00001927"/>
    </source>
</evidence>
<dbReference type="PANTHER" id="PTHR36923">
    <property type="entry name" value="FERREDOXIN"/>
    <property type="match status" value="1"/>
</dbReference>
<dbReference type="Pfam" id="PF13459">
    <property type="entry name" value="Fer4_15"/>
    <property type="match status" value="1"/>
</dbReference>
<dbReference type="GO" id="GO:0051538">
    <property type="term" value="F:3 iron, 4 sulfur cluster binding"/>
    <property type="evidence" value="ECO:0007669"/>
    <property type="project" value="UniProtKB-KW"/>
</dbReference>
<keyword evidence="9" id="KW-1185">Reference proteome</keyword>